<dbReference type="Gene3D" id="2.40.70.10">
    <property type="entry name" value="Acid Proteases"/>
    <property type="match status" value="1"/>
</dbReference>
<dbReference type="GO" id="GO:0008233">
    <property type="term" value="F:peptidase activity"/>
    <property type="evidence" value="ECO:0007669"/>
    <property type="project" value="UniProtKB-KW"/>
</dbReference>
<organism evidence="2 3">
    <name type="scientific">Olleya marilimosa</name>
    <dbReference type="NCBI Taxonomy" id="272164"/>
    <lineage>
        <taxon>Bacteria</taxon>
        <taxon>Pseudomonadati</taxon>
        <taxon>Bacteroidota</taxon>
        <taxon>Flavobacteriia</taxon>
        <taxon>Flavobacteriales</taxon>
        <taxon>Flavobacteriaceae</taxon>
    </lineage>
</organism>
<comment type="caution">
    <text evidence="2">The sequence shown here is derived from an EMBL/GenBank/DDBJ whole genome shotgun (WGS) entry which is preliminary data.</text>
</comment>
<dbReference type="InterPro" id="IPR036034">
    <property type="entry name" value="PDZ_sf"/>
</dbReference>
<keyword evidence="2" id="KW-0645">Protease</keyword>
<keyword evidence="2" id="KW-0378">Hydrolase</keyword>
<evidence type="ECO:0000313" key="2">
    <source>
        <dbReference type="EMBL" id="MBD3864336.1"/>
    </source>
</evidence>
<proteinExistence type="predicted"/>
<dbReference type="InterPro" id="IPR041489">
    <property type="entry name" value="PDZ_6"/>
</dbReference>
<name>A0ABR8LVY2_9FLAO</name>
<dbReference type="Pfam" id="PF17820">
    <property type="entry name" value="PDZ_6"/>
    <property type="match status" value="1"/>
</dbReference>
<gene>
    <name evidence="2" type="ORF">IEG06_12830</name>
</gene>
<dbReference type="SMART" id="SM00228">
    <property type="entry name" value="PDZ"/>
    <property type="match status" value="1"/>
</dbReference>
<sequence>MRIPKIFIYILFTLSFYAKAQSNYKLNDNIKSQKIEFELINNVILIPIEVNGVALKFLLDTGVSKPIIFNFIKGSDSLKILNSEKIKIKGLGDGDYIDALRSSHNNFKIGEAINTDQTLFAVFDSRINLAPKLGTPIDGIIGYDIFKDFIVEINYASRYIRLYNPTRYKYKKCNRCEVLDLEFKDNRPYLNANVTMQDKLVPVKLLMDSGGSDALWLFEDKTKGLVLSDKYFEDFLGSGLSGDVYGKRTKIEALNINQFTINKPKVAFPDSVMVNAVKKFKDRDGTIGGEILKRFNLIVDYTNAKITFKKNSSFNNAFSYNKSGLQVEHDGVRVVMEINVEENNAHIRSEKSNTLSVNSIVKTNRDFSLKPTFVIHNVVKNSPAYWAGVQKGDVILSINSKNAFDLKLNQIVNHFYKKSGTKIKLLVARHGYEKAFEFRLKSPVE</sequence>
<dbReference type="Pfam" id="PF13650">
    <property type="entry name" value="Asp_protease_2"/>
    <property type="match status" value="1"/>
</dbReference>
<dbReference type="RefSeq" id="WP_191100364.1">
    <property type="nucleotide sequence ID" value="NZ_JACXXF010000007.1"/>
</dbReference>
<protein>
    <submittedName>
        <fullName evidence="2">Aspartyl protease family protein</fullName>
    </submittedName>
</protein>
<dbReference type="Proteomes" id="UP000627521">
    <property type="component" value="Unassembled WGS sequence"/>
</dbReference>
<dbReference type="Gene3D" id="2.30.42.10">
    <property type="match status" value="1"/>
</dbReference>
<keyword evidence="3" id="KW-1185">Reference proteome</keyword>
<dbReference type="EMBL" id="JACXXH010000007">
    <property type="protein sequence ID" value="MBD3864336.1"/>
    <property type="molecule type" value="Genomic_DNA"/>
</dbReference>
<reference evidence="2 3" key="1">
    <citation type="submission" date="2020-09" db="EMBL/GenBank/DDBJ databases">
        <title>Bacillus nautilus sp. nov., Chryseoglobus crepusculi sp. nov, and Psychrobacter noctis sp. nov., isolated from deep-sea sponges from the equatorial Atlantic.</title>
        <authorList>
            <person name="Stennett H.L."/>
            <person name="Williams S.E."/>
        </authorList>
    </citation>
    <scope>NUCLEOTIDE SEQUENCE [LARGE SCALE GENOMIC DNA]</scope>
    <source>
        <strain evidence="2 3">28M-24</strain>
    </source>
</reference>
<dbReference type="InterPro" id="IPR021109">
    <property type="entry name" value="Peptidase_aspartic_dom_sf"/>
</dbReference>
<dbReference type="SUPFAM" id="SSF50156">
    <property type="entry name" value="PDZ domain-like"/>
    <property type="match status" value="1"/>
</dbReference>
<dbReference type="PROSITE" id="PS50106">
    <property type="entry name" value="PDZ"/>
    <property type="match status" value="1"/>
</dbReference>
<dbReference type="SUPFAM" id="SSF50630">
    <property type="entry name" value="Acid proteases"/>
    <property type="match status" value="1"/>
</dbReference>
<evidence type="ECO:0000259" key="1">
    <source>
        <dbReference type="PROSITE" id="PS50106"/>
    </source>
</evidence>
<dbReference type="GO" id="GO:0006508">
    <property type="term" value="P:proteolysis"/>
    <property type="evidence" value="ECO:0007669"/>
    <property type="project" value="UniProtKB-KW"/>
</dbReference>
<accession>A0ABR8LVY2</accession>
<evidence type="ECO:0000313" key="3">
    <source>
        <dbReference type="Proteomes" id="UP000627521"/>
    </source>
</evidence>
<feature type="domain" description="PDZ" evidence="1">
    <location>
        <begin position="346"/>
        <end position="431"/>
    </location>
</feature>
<dbReference type="InterPro" id="IPR001478">
    <property type="entry name" value="PDZ"/>
</dbReference>